<feature type="region of interest" description="Disordered" evidence="1">
    <location>
        <begin position="1"/>
        <end position="30"/>
    </location>
</feature>
<sequence length="99" mass="10492">MTSGSFDGKQRVGWPPPARHPPVAYPNPTGWNAHGCGQKGLASRFLQEVTACRLLCWGTRTKSAWEVEATNTEVAGSVSGLMVADSILGTSEPWAVAPP</sequence>
<gene>
    <name evidence="2" type="ORF">GCM10022419_108910</name>
</gene>
<name>A0ABP6ZDN7_9ACTN</name>
<evidence type="ECO:0000313" key="2">
    <source>
        <dbReference type="EMBL" id="GAA3606256.1"/>
    </source>
</evidence>
<keyword evidence="3" id="KW-1185">Reference proteome</keyword>
<dbReference type="EMBL" id="BAABDQ010000041">
    <property type="protein sequence ID" value="GAA3606256.1"/>
    <property type="molecule type" value="Genomic_DNA"/>
</dbReference>
<accession>A0ABP6ZDN7</accession>
<proteinExistence type="predicted"/>
<dbReference type="Proteomes" id="UP001500630">
    <property type="component" value="Unassembled WGS sequence"/>
</dbReference>
<evidence type="ECO:0000313" key="3">
    <source>
        <dbReference type="Proteomes" id="UP001500630"/>
    </source>
</evidence>
<organism evidence="2 3">
    <name type="scientific">Nonomuraea rosea</name>
    <dbReference type="NCBI Taxonomy" id="638574"/>
    <lineage>
        <taxon>Bacteria</taxon>
        <taxon>Bacillati</taxon>
        <taxon>Actinomycetota</taxon>
        <taxon>Actinomycetes</taxon>
        <taxon>Streptosporangiales</taxon>
        <taxon>Streptosporangiaceae</taxon>
        <taxon>Nonomuraea</taxon>
    </lineage>
</organism>
<reference evidence="3" key="1">
    <citation type="journal article" date="2019" name="Int. J. Syst. Evol. Microbiol.">
        <title>The Global Catalogue of Microorganisms (GCM) 10K type strain sequencing project: providing services to taxonomists for standard genome sequencing and annotation.</title>
        <authorList>
            <consortium name="The Broad Institute Genomics Platform"/>
            <consortium name="The Broad Institute Genome Sequencing Center for Infectious Disease"/>
            <person name="Wu L."/>
            <person name="Ma J."/>
        </authorList>
    </citation>
    <scope>NUCLEOTIDE SEQUENCE [LARGE SCALE GENOMIC DNA]</scope>
    <source>
        <strain evidence="3">JCM 17326</strain>
    </source>
</reference>
<evidence type="ECO:0000256" key="1">
    <source>
        <dbReference type="SAM" id="MobiDB-lite"/>
    </source>
</evidence>
<feature type="compositionally biased region" description="Pro residues" evidence="1">
    <location>
        <begin position="14"/>
        <end position="25"/>
    </location>
</feature>
<protein>
    <submittedName>
        <fullName evidence="2">Uncharacterized protein</fullName>
    </submittedName>
</protein>
<comment type="caution">
    <text evidence="2">The sequence shown here is derived from an EMBL/GenBank/DDBJ whole genome shotgun (WGS) entry which is preliminary data.</text>
</comment>